<dbReference type="RefSeq" id="WP_189164911.1">
    <property type="nucleotide sequence ID" value="NZ_BMNT01000024.1"/>
</dbReference>
<dbReference type="Proteomes" id="UP000645217">
    <property type="component" value="Unassembled WGS sequence"/>
</dbReference>
<protein>
    <recommendedName>
        <fullName evidence="1">HTH cro/C1-type domain-containing protein</fullName>
    </recommendedName>
</protein>
<dbReference type="InterPro" id="IPR010982">
    <property type="entry name" value="Lambda_DNA-bd_dom_sf"/>
</dbReference>
<dbReference type="AlphaFoldDB" id="A0A917R9K4"/>
<organism evidence="2 3">
    <name type="scientific">Sphaerisporangium melleum</name>
    <dbReference type="NCBI Taxonomy" id="321316"/>
    <lineage>
        <taxon>Bacteria</taxon>
        <taxon>Bacillati</taxon>
        <taxon>Actinomycetota</taxon>
        <taxon>Actinomycetes</taxon>
        <taxon>Streptosporangiales</taxon>
        <taxon>Streptosporangiaceae</taxon>
        <taxon>Sphaerisporangium</taxon>
    </lineage>
</organism>
<dbReference type="EMBL" id="BMNT01000024">
    <property type="protein sequence ID" value="GGK97022.1"/>
    <property type="molecule type" value="Genomic_DNA"/>
</dbReference>
<dbReference type="GO" id="GO:0003677">
    <property type="term" value="F:DNA binding"/>
    <property type="evidence" value="ECO:0007669"/>
    <property type="project" value="InterPro"/>
</dbReference>
<dbReference type="SUPFAM" id="SSF47413">
    <property type="entry name" value="lambda repressor-like DNA-binding domains"/>
    <property type="match status" value="1"/>
</dbReference>
<dbReference type="CDD" id="cd00093">
    <property type="entry name" value="HTH_XRE"/>
    <property type="match status" value="1"/>
</dbReference>
<dbReference type="Gene3D" id="1.10.260.40">
    <property type="entry name" value="lambda repressor-like DNA-binding domains"/>
    <property type="match status" value="1"/>
</dbReference>
<dbReference type="InterPro" id="IPR001387">
    <property type="entry name" value="Cro/C1-type_HTH"/>
</dbReference>
<keyword evidence="3" id="KW-1185">Reference proteome</keyword>
<dbReference type="Pfam" id="PF13560">
    <property type="entry name" value="HTH_31"/>
    <property type="match status" value="1"/>
</dbReference>
<evidence type="ECO:0000313" key="2">
    <source>
        <dbReference type="EMBL" id="GGK97022.1"/>
    </source>
</evidence>
<evidence type="ECO:0000259" key="1">
    <source>
        <dbReference type="PROSITE" id="PS50943"/>
    </source>
</evidence>
<proteinExistence type="predicted"/>
<feature type="domain" description="HTH cro/C1-type" evidence="1">
    <location>
        <begin position="30"/>
        <end position="63"/>
    </location>
</feature>
<dbReference type="PROSITE" id="PS50943">
    <property type="entry name" value="HTH_CROC1"/>
    <property type="match status" value="1"/>
</dbReference>
<reference evidence="2" key="1">
    <citation type="journal article" date="2014" name="Int. J. Syst. Evol. Microbiol.">
        <title>Complete genome sequence of Corynebacterium casei LMG S-19264T (=DSM 44701T), isolated from a smear-ripened cheese.</title>
        <authorList>
            <consortium name="US DOE Joint Genome Institute (JGI-PGF)"/>
            <person name="Walter F."/>
            <person name="Albersmeier A."/>
            <person name="Kalinowski J."/>
            <person name="Ruckert C."/>
        </authorList>
    </citation>
    <scope>NUCLEOTIDE SEQUENCE</scope>
    <source>
        <strain evidence="2">JCM 13064</strain>
    </source>
</reference>
<gene>
    <name evidence="2" type="ORF">GCM10007964_44020</name>
</gene>
<accession>A0A917R9K4</accession>
<reference evidence="2" key="2">
    <citation type="submission" date="2020-09" db="EMBL/GenBank/DDBJ databases">
        <authorList>
            <person name="Sun Q."/>
            <person name="Ohkuma M."/>
        </authorList>
    </citation>
    <scope>NUCLEOTIDE SEQUENCE</scope>
    <source>
        <strain evidence="2">JCM 13064</strain>
    </source>
</reference>
<sequence>MPAPRKDSDRYRSMAHYFGALIRDLRDSYEARVGERLTMAELASRAGYSASVIGQIERGEALPETGKRVRALDDALRADGQLTLLWPVVQRLGNHPINDLAAATNRITRGYRENGTCALTGGDDMERRHLLQLASLGLLAQSPIFNTGEHVRQMLERSLGVPSGGSEDHWEAVCADHLRALLNQPPRQALDDLVVDLALLYQQMSVAPADQITRLQRIAAWMSQMHANLLTRLGEYGQALRWWRTARQAADASQDIDMRVWVRGSEAVFGLYSPRSLDSVLTLARSAQSLATERLTPGLLQAVSAEAQTLAVMGKNQEACDSVQRLHDLVERAQLKGRFGWSGDQAFFVSSWVHSFGGDSEAAREARDSTFAQSPCYQNATNVRLHEAISVARSGGHNEALQLVTQVLTDLDPAYRSRMITHTARRVLDTVPLDKRAALPDYRTALNTPIPT</sequence>
<evidence type="ECO:0000313" key="3">
    <source>
        <dbReference type="Proteomes" id="UP000645217"/>
    </source>
</evidence>
<dbReference type="SMART" id="SM00530">
    <property type="entry name" value="HTH_XRE"/>
    <property type="match status" value="1"/>
</dbReference>
<name>A0A917R9K4_9ACTN</name>
<comment type="caution">
    <text evidence="2">The sequence shown here is derived from an EMBL/GenBank/DDBJ whole genome shotgun (WGS) entry which is preliminary data.</text>
</comment>